<dbReference type="InterPro" id="IPR013078">
    <property type="entry name" value="His_Pase_superF_clade-1"/>
</dbReference>
<reference evidence="5 6" key="1">
    <citation type="journal article" date="2015" name="Genome Announc.">
        <title>Expanding the biotechnology potential of lactobacilli through comparative genomics of 213 strains and associated genera.</title>
        <authorList>
            <person name="Sun Z."/>
            <person name="Harris H.M."/>
            <person name="McCann A."/>
            <person name="Guo C."/>
            <person name="Argimon S."/>
            <person name="Zhang W."/>
            <person name="Yang X."/>
            <person name="Jeffery I.B."/>
            <person name="Cooney J.C."/>
            <person name="Kagawa T.F."/>
            <person name="Liu W."/>
            <person name="Song Y."/>
            <person name="Salvetti E."/>
            <person name="Wrobel A."/>
            <person name="Rasinkangas P."/>
            <person name="Parkhill J."/>
            <person name="Rea M.C."/>
            <person name="O'Sullivan O."/>
            <person name="Ritari J."/>
            <person name="Douillard F.P."/>
            <person name="Paul Ross R."/>
            <person name="Yang R."/>
            <person name="Briner A.E."/>
            <person name="Felis G.E."/>
            <person name="de Vos W.M."/>
            <person name="Barrangou R."/>
            <person name="Klaenhammer T.R."/>
            <person name="Caufield P.W."/>
            <person name="Cui Y."/>
            <person name="Zhang H."/>
            <person name="O'Toole P.W."/>
        </authorList>
    </citation>
    <scope>NUCLEOTIDE SEQUENCE [LARGE SCALE GENOMIC DNA]</scope>
    <source>
        <strain evidence="5 6">DSM 22698</strain>
    </source>
</reference>
<dbReference type="Pfam" id="PF00300">
    <property type="entry name" value="His_Phos_1"/>
    <property type="match status" value="1"/>
</dbReference>
<keyword evidence="2" id="KW-0413">Isomerase</keyword>
<dbReference type="PATRIC" id="fig|1423810.4.peg.1976"/>
<dbReference type="OrthoDB" id="9782128at2"/>
<dbReference type="SMART" id="SM00855">
    <property type="entry name" value="PGAM"/>
    <property type="match status" value="1"/>
</dbReference>
<keyword evidence="1" id="KW-0324">Glycolysis</keyword>
<feature type="binding site" evidence="4">
    <location>
        <begin position="8"/>
        <end position="15"/>
    </location>
    <ligand>
        <name>substrate</name>
    </ligand>
</feature>
<feature type="active site" description="Tele-phosphohistidine intermediate" evidence="3">
    <location>
        <position position="9"/>
    </location>
</feature>
<dbReference type="GO" id="GO:0016791">
    <property type="term" value="F:phosphatase activity"/>
    <property type="evidence" value="ECO:0007669"/>
    <property type="project" value="TreeGrafter"/>
</dbReference>
<evidence type="ECO:0000313" key="6">
    <source>
        <dbReference type="Proteomes" id="UP000051789"/>
    </source>
</evidence>
<evidence type="ECO:0000256" key="1">
    <source>
        <dbReference type="ARBA" id="ARBA00023152"/>
    </source>
</evidence>
<dbReference type="InterPro" id="IPR050275">
    <property type="entry name" value="PGM_Phosphatase"/>
</dbReference>
<dbReference type="RefSeq" id="WP_054750640.1">
    <property type="nucleotide sequence ID" value="NZ_AYZK01000009.1"/>
</dbReference>
<evidence type="ECO:0000256" key="2">
    <source>
        <dbReference type="ARBA" id="ARBA00023235"/>
    </source>
</evidence>
<feature type="active site" description="Proton donor/acceptor" evidence="3">
    <location>
        <position position="82"/>
    </location>
</feature>
<evidence type="ECO:0000313" key="5">
    <source>
        <dbReference type="EMBL" id="KRM86497.1"/>
    </source>
</evidence>
<feature type="binding site" evidence="4">
    <location>
        <position position="59"/>
    </location>
    <ligand>
        <name>substrate</name>
    </ligand>
</feature>
<dbReference type="PANTHER" id="PTHR48100">
    <property type="entry name" value="BROAD-SPECIFICITY PHOSPHATASE YOR283W-RELATED"/>
    <property type="match status" value="1"/>
</dbReference>
<dbReference type="Gene3D" id="3.40.50.1240">
    <property type="entry name" value="Phosphoglycerate mutase-like"/>
    <property type="match status" value="1"/>
</dbReference>
<dbReference type="PROSITE" id="PS00175">
    <property type="entry name" value="PG_MUTASE"/>
    <property type="match status" value="1"/>
</dbReference>
<dbReference type="GO" id="GO:0005737">
    <property type="term" value="C:cytoplasm"/>
    <property type="evidence" value="ECO:0007669"/>
    <property type="project" value="TreeGrafter"/>
</dbReference>
<sequence length="221" mass="23790">MAYLYLVRHGETILNADDRVNGGTVDSPLTAQGVASAQALGKLLAGVHFDRIITSPIKRAVTTTRLVVGEQVPIITDTRLREMTLGDWDGLPVSVIADDPEFHHFNEHLDAFNAQAMHAETIAHLWQRGHAALRAAVAGVPADGHVLVVAHAIILTLLARVLTGTTSIDGARTDGELVNTSVTVLRDQPGAWAKLAWEVTPDRVDTLTPAQRALFNLPAKQ</sequence>
<keyword evidence="6" id="KW-1185">Reference proteome</keyword>
<name>A0A0R2C477_9LACO</name>
<evidence type="ECO:0008006" key="7">
    <source>
        <dbReference type="Google" id="ProtNLM"/>
    </source>
</evidence>
<dbReference type="InterPro" id="IPR029033">
    <property type="entry name" value="His_PPase_superfam"/>
</dbReference>
<evidence type="ECO:0000256" key="3">
    <source>
        <dbReference type="PIRSR" id="PIRSR613078-1"/>
    </source>
</evidence>
<dbReference type="AlphaFoldDB" id="A0A0R2C477"/>
<dbReference type="STRING" id="1423810.FD19_GL001927"/>
<protein>
    <recommendedName>
        <fullName evidence="7">Phosphoglycerate mutase</fullName>
    </recommendedName>
</protein>
<organism evidence="5 6">
    <name type="scientific">Lacticaseibacillus thailandensis DSM 22698 = JCM 13996</name>
    <dbReference type="NCBI Taxonomy" id="1423810"/>
    <lineage>
        <taxon>Bacteria</taxon>
        <taxon>Bacillati</taxon>
        <taxon>Bacillota</taxon>
        <taxon>Bacilli</taxon>
        <taxon>Lactobacillales</taxon>
        <taxon>Lactobacillaceae</taxon>
        <taxon>Lacticaseibacillus</taxon>
    </lineage>
</organism>
<dbReference type="EMBL" id="AYZK01000009">
    <property type="protein sequence ID" value="KRM86497.1"/>
    <property type="molecule type" value="Genomic_DNA"/>
</dbReference>
<dbReference type="InterPro" id="IPR001345">
    <property type="entry name" value="PG/BPGM_mutase_AS"/>
</dbReference>
<dbReference type="CDD" id="cd07067">
    <property type="entry name" value="HP_PGM_like"/>
    <property type="match status" value="1"/>
</dbReference>
<dbReference type="SUPFAM" id="SSF53254">
    <property type="entry name" value="Phosphoglycerate mutase-like"/>
    <property type="match status" value="1"/>
</dbReference>
<dbReference type="Proteomes" id="UP000051789">
    <property type="component" value="Unassembled WGS sequence"/>
</dbReference>
<gene>
    <name evidence="5" type="ORF">FD19_GL001927</name>
</gene>
<dbReference type="PANTHER" id="PTHR48100:SF1">
    <property type="entry name" value="HISTIDINE PHOSPHATASE FAMILY PROTEIN-RELATED"/>
    <property type="match status" value="1"/>
</dbReference>
<evidence type="ECO:0000256" key="4">
    <source>
        <dbReference type="PIRSR" id="PIRSR613078-2"/>
    </source>
</evidence>
<accession>A0A0R2C477</accession>
<comment type="caution">
    <text evidence="5">The sequence shown here is derived from an EMBL/GenBank/DDBJ whole genome shotgun (WGS) entry which is preliminary data.</text>
</comment>
<proteinExistence type="predicted"/>